<organism evidence="3 4">
    <name type="scientific">Fibrella forsythiae</name>
    <dbReference type="NCBI Taxonomy" id="2817061"/>
    <lineage>
        <taxon>Bacteria</taxon>
        <taxon>Pseudomonadati</taxon>
        <taxon>Bacteroidota</taxon>
        <taxon>Cytophagia</taxon>
        <taxon>Cytophagales</taxon>
        <taxon>Spirosomataceae</taxon>
        <taxon>Fibrella</taxon>
    </lineage>
</organism>
<evidence type="ECO:0008006" key="5">
    <source>
        <dbReference type="Google" id="ProtNLM"/>
    </source>
</evidence>
<proteinExistence type="predicted"/>
<keyword evidence="1" id="KW-0812">Transmembrane</keyword>
<feature type="chain" id="PRO_5046857783" description="Sialate O-acetylesterase domain-containing protein" evidence="2">
    <location>
        <begin position="22"/>
        <end position="477"/>
    </location>
</feature>
<keyword evidence="2" id="KW-0732">Signal</keyword>
<evidence type="ECO:0000313" key="4">
    <source>
        <dbReference type="Proteomes" id="UP000664628"/>
    </source>
</evidence>
<keyword evidence="1" id="KW-1133">Transmembrane helix</keyword>
<evidence type="ECO:0000313" key="3">
    <source>
        <dbReference type="EMBL" id="MBO0947008.1"/>
    </source>
</evidence>
<dbReference type="PROSITE" id="PS51257">
    <property type="entry name" value="PROKAR_LIPOPROTEIN"/>
    <property type="match status" value="1"/>
</dbReference>
<dbReference type="EMBL" id="JAFMYW010000001">
    <property type="protein sequence ID" value="MBO0947008.1"/>
    <property type="molecule type" value="Genomic_DNA"/>
</dbReference>
<sequence>MTTPKRVINYVSILLSLALMACHPTTDPIPIMTTPIQITLPLEHLVHQRDNANRAAIPVSGQAPAGSDQVRVTLTPVKGGTAEETIIVPNADGTFSGKIIGSGGAYEMSLVAKANGADVGTGRVGRVNVGEVFILYGHSVFSGGIQEEVNRFGDTRGPGAVDDRVVVATPPAGGSMPENIVDTELPRYFRPLSNSPQSIAPYQTGPYVHGLIGDKLVQQLNVPVLLLGCSFGGSNVEQSMRVIQQRPFNHSFVKYEKRMPIRPVEAAVAVYLPLTGGLRGVLMNHGANDWYNVDAERMTGPQEYADRVKVVLAYIRQITKQADLTVWQAVDNQPVPNALDLTQITKGQELVIAQIPNVRRGADMSKLQVSDRPDNVHLARSGFERYAQAWADVLTKAALDATNVPTVQGTNTPTINHLVGTLTANVYAYGPAIGLVVAVVLLVVVAWQRRSTLMWAAGGLAAVAGAVVISRAPKATA</sequence>
<feature type="transmembrane region" description="Helical" evidence="1">
    <location>
        <begin position="426"/>
        <end position="446"/>
    </location>
</feature>
<dbReference type="Proteomes" id="UP000664628">
    <property type="component" value="Unassembled WGS sequence"/>
</dbReference>
<dbReference type="RefSeq" id="WP_207326935.1">
    <property type="nucleotide sequence ID" value="NZ_JAFMYW010000001.1"/>
</dbReference>
<feature type="signal peptide" evidence="2">
    <location>
        <begin position="1"/>
        <end position="21"/>
    </location>
</feature>
<dbReference type="SUPFAM" id="SSF52266">
    <property type="entry name" value="SGNH hydrolase"/>
    <property type="match status" value="1"/>
</dbReference>
<dbReference type="Gene3D" id="3.40.50.1110">
    <property type="entry name" value="SGNH hydrolase"/>
    <property type="match status" value="1"/>
</dbReference>
<comment type="caution">
    <text evidence="3">The sequence shown here is derived from an EMBL/GenBank/DDBJ whole genome shotgun (WGS) entry which is preliminary data.</text>
</comment>
<feature type="transmembrane region" description="Helical" evidence="1">
    <location>
        <begin position="453"/>
        <end position="472"/>
    </location>
</feature>
<dbReference type="InterPro" id="IPR036514">
    <property type="entry name" value="SGNH_hydro_sf"/>
</dbReference>
<keyword evidence="1" id="KW-0472">Membrane</keyword>
<protein>
    <recommendedName>
        <fullName evidence="5">Sialate O-acetylesterase domain-containing protein</fullName>
    </recommendedName>
</protein>
<accession>A0ABS3JC22</accession>
<name>A0ABS3JC22_9BACT</name>
<evidence type="ECO:0000256" key="2">
    <source>
        <dbReference type="SAM" id="SignalP"/>
    </source>
</evidence>
<evidence type="ECO:0000256" key="1">
    <source>
        <dbReference type="SAM" id="Phobius"/>
    </source>
</evidence>
<gene>
    <name evidence="3" type="ORF">J2I46_00325</name>
</gene>
<keyword evidence="4" id="KW-1185">Reference proteome</keyword>
<reference evidence="3 4" key="1">
    <citation type="submission" date="2021-03" db="EMBL/GenBank/DDBJ databases">
        <title>Fibrella sp. HMF5405 genome sequencing and assembly.</title>
        <authorList>
            <person name="Kang H."/>
            <person name="Kim H."/>
            <person name="Bae S."/>
            <person name="Joh K."/>
        </authorList>
    </citation>
    <scope>NUCLEOTIDE SEQUENCE [LARGE SCALE GENOMIC DNA]</scope>
    <source>
        <strain evidence="3 4">HMF5405</strain>
    </source>
</reference>